<feature type="transmembrane region" description="Helical" evidence="2">
    <location>
        <begin position="727"/>
        <end position="749"/>
    </location>
</feature>
<dbReference type="Pfam" id="PF07690">
    <property type="entry name" value="MFS_1"/>
    <property type="match status" value="2"/>
</dbReference>
<feature type="transmembrane region" description="Helical" evidence="2">
    <location>
        <begin position="109"/>
        <end position="129"/>
    </location>
</feature>
<feature type="transmembrane region" description="Helical" evidence="2">
    <location>
        <begin position="605"/>
        <end position="624"/>
    </location>
</feature>
<dbReference type="GO" id="GO:0008028">
    <property type="term" value="F:monocarboxylic acid transmembrane transporter activity"/>
    <property type="evidence" value="ECO:0007669"/>
    <property type="project" value="TreeGrafter"/>
</dbReference>
<dbReference type="OrthoDB" id="2213137at2759"/>
<sequence>MGQAESRGDEEDPEKFGCDSRRESDILTDSEVTYEEAARLTGDGQDDDFEDEFCVYHDLPPPPDGGYGWVVVFASFMCNMIVDGIAYTFGIFLTEIVQYYSESKGKTAWVGSLLSGMYLSAGPLVSALTNKFGCRAVCISGSIISTVAFVLSIFSPTVNWLMLTYGFMGGVGFGLIYLPAVVCVGYYFETKRSLATGIAVCGSGVGTCVFAPLATMLLEEYGWRGANLILAGLILNCAIFGALMRPLEYPKDNGEKPLLQRMAEERKLAMERGSIGGSYFMVQLPDGTMEKRQKQPLNRDPGVHSSLALDQLAAGSNMTPIPTVPTLPTITEARAIEHSGSSGSPSPRESANEIKNAANAKGEEKSEANARKDSDVGIEISARKTSNNAKIIRNASQPAFTTHVQGLPKNGSVPTFDRMRKTSFGERFKPTLVPIISTSRNAVNSSNSDMRKKRNDSTGSFLRNNASEVDVESLAYTSKLSISSRKEKAQMVRPMSRKDIFYSGSVLNLPEYKSQKSLANYRQSILSLPQLKTDDDDGSPGDICPCLVLPDSFKSALSQMLDVSLLKNPVFVLIGISNLFGMAGLYIPFVYLVECAKKDGIEASRASFLLSIIGITNTVGRLVCGYIADFPQVNALFVNNCCLIVSTTAVALTPFCHTYALYVTVAIFFGIAVSGYISLTSIILVDLLGLEKLTNAFGLLILFRGAAAIVGSPLAGALYDATGSYDVPFYVGGGLFAISAATSFAAPCLKGFAKGDEPSPGDGPLAPIDEDEEEEEDEPITMGGKSIPTIVETATSSPDEKEEIQLKESVL</sequence>
<evidence type="ECO:0000256" key="1">
    <source>
        <dbReference type="SAM" id="MobiDB-lite"/>
    </source>
</evidence>
<keyword evidence="2" id="KW-0472">Membrane</keyword>
<dbReference type="FunFam" id="1.20.1250.20:FF:000372">
    <property type="entry name" value="Monocarboxylate transporter"/>
    <property type="match status" value="1"/>
</dbReference>
<feature type="region of interest" description="Disordered" evidence="1">
    <location>
        <begin position="755"/>
        <end position="811"/>
    </location>
</feature>
<dbReference type="InterPro" id="IPR036259">
    <property type="entry name" value="MFS_trans_sf"/>
</dbReference>
<keyword evidence="2" id="KW-1133">Transmembrane helix</keyword>
<evidence type="ECO:0000313" key="4">
    <source>
        <dbReference type="Proteomes" id="UP001153712"/>
    </source>
</evidence>
<feature type="transmembrane region" description="Helical" evidence="2">
    <location>
        <begin position="194"/>
        <end position="215"/>
    </location>
</feature>
<gene>
    <name evidence="3" type="ORF">PHYEVI_LOCUS1149</name>
</gene>
<dbReference type="PANTHER" id="PTHR11360:SF286">
    <property type="entry name" value="GH22266P"/>
    <property type="match status" value="1"/>
</dbReference>
<feature type="region of interest" description="Disordered" evidence="1">
    <location>
        <begin position="1"/>
        <end position="23"/>
    </location>
</feature>
<proteinExistence type="predicted"/>
<dbReference type="FunFam" id="1.20.1250.20:FF:000271">
    <property type="entry name" value="Monocarboxylate transporter"/>
    <property type="match status" value="1"/>
</dbReference>
<protein>
    <recommendedName>
        <fullName evidence="5">Monocarboxylate transporter 3</fullName>
    </recommendedName>
</protein>
<feature type="transmembrane region" description="Helical" evidence="2">
    <location>
        <begin position="636"/>
        <end position="655"/>
    </location>
</feature>
<organism evidence="3 4">
    <name type="scientific">Phyllotreta striolata</name>
    <name type="common">Striped flea beetle</name>
    <name type="synonym">Crioceris striolata</name>
    <dbReference type="NCBI Taxonomy" id="444603"/>
    <lineage>
        <taxon>Eukaryota</taxon>
        <taxon>Metazoa</taxon>
        <taxon>Ecdysozoa</taxon>
        <taxon>Arthropoda</taxon>
        <taxon>Hexapoda</taxon>
        <taxon>Insecta</taxon>
        <taxon>Pterygota</taxon>
        <taxon>Neoptera</taxon>
        <taxon>Endopterygota</taxon>
        <taxon>Coleoptera</taxon>
        <taxon>Polyphaga</taxon>
        <taxon>Cucujiformia</taxon>
        <taxon>Chrysomeloidea</taxon>
        <taxon>Chrysomelidae</taxon>
        <taxon>Galerucinae</taxon>
        <taxon>Alticini</taxon>
        <taxon>Phyllotreta</taxon>
    </lineage>
</organism>
<dbReference type="CDD" id="cd17352">
    <property type="entry name" value="MFS_MCT_SLC16"/>
    <property type="match status" value="1"/>
</dbReference>
<feature type="transmembrane region" description="Helical" evidence="2">
    <location>
        <begin position="570"/>
        <end position="593"/>
    </location>
</feature>
<feature type="compositionally biased region" description="Basic and acidic residues" evidence="1">
    <location>
        <begin position="14"/>
        <end position="23"/>
    </location>
</feature>
<dbReference type="Proteomes" id="UP001153712">
    <property type="component" value="Chromosome 1"/>
</dbReference>
<accession>A0A9N9TF93</accession>
<dbReference type="SUPFAM" id="SSF103473">
    <property type="entry name" value="MFS general substrate transporter"/>
    <property type="match status" value="1"/>
</dbReference>
<dbReference type="EMBL" id="OU900094">
    <property type="protein sequence ID" value="CAG9854689.1"/>
    <property type="molecule type" value="Genomic_DNA"/>
</dbReference>
<evidence type="ECO:0008006" key="5">
    <source>
        <dbReference type="Google" id="ProtNLM"/>
    </source>
</evidence>
<feature type="transmembrane region" description="Helical" evidence="2">
    <location>
        <begin position="67"/>
        <end position="89"/>
    </location>
</feature>
<feature type="transmembrane region" description="Helical" evidence="2">
    <location>
        <begin position="661"/>
        <end position="685"/>
    </location>
</feature>
<dbReference type="PANTHER" id="PTHR11360">
    <property type="entry name" value="MONOCARBOXYLATE TRANSPORTER"/>
    <property type="match status" value="1"/>
</dbReference>
<keyword evidence="4" id="KW-1185">Reference proteome</keyword>
<dbReference type="InterPro" id="IPR050327">
    <property type="entry name" value="Proton-linked_MCT"/>
</dbReference>
<feature type="transmembrane region" description="Helical" evidence="2">
    <location>
        <begin position="697"/>
        <end position="715"/>
    </location>
</feature>
<keyword evidence="2" id="KW-0812">Transmembrane</keyword>
<evidence type="ECO:0000313" key="3">
    <source>
        <dbReference type="EMBL" id="CAG9854689.1"/>
    </source>
</evidence>
<dbReference type="InterPro" id="IPR011701">
    <property type="entry name" value="MFS"/>
</dbReference>
<dbReference type="Gene3D" id="1.20.1250.20">
    <property type="entry name" value="MFS general substrate transporter like domains"/>
    <property type="match status" value="2"/>
</dbReference>
<feature type="transmembrane region" description="Helical" evidence="2">
    <location>
        <begin position="160"/>
        <end position="187"/>
    </location>
</feature>
<feature type="transmembrane region" description="Helical" evidence="2">
    <location>
        <begin position="136"/>
        <end position="154"/>
    </location>
</feature>
<feature type="region of interest" description="Disordered" evidence="1">
    <location>
        <begin position="442"/>
        <end position="461"/>
    </location>
</feature>
<feature type="transmembrane region" description="Helical" evidence="2">
    <location>
        <begin position="221"/>
        <end position="243"/>
    </location>
</feature>
<evidence type="ECO:0000256" key="2">
    <source>
        <dbReference type="SAM" id="Phobius"/>
    </source>
</evidence>
<feature type="compositionally biased region" description="Acidic residues" evidence="1">
    <location>
        <begin position="768"/>
        <end position="779"/>
    </location>
</feature>
<name>A0A9N9TF93_PHYSR</name>
<reference evidence="3" key="1">
    <citation type="submission" date="2022-01" db="EMBL/GenBank/DDBJ databases">
        <authorList>
            <person name="King R."/>
        </authorList>
    </citation>
    <scope>NUCLEOTIDE SEQUENCE</scope>
</reference>
<dbReference type="AlphaFoldDB" id="A0A9N9TF93"/>